<organism evidence="3 4">
    <name type="scientific">Beggiatoa alba B18LD</name>
    <dbReference type="NCBI Taxonomy" id="395493"/>
    <lineage>
        <taxon>Bacteria</taxon>
        <taxon>Pseudomonadati</taxon>
        <taxon>Pseudomonadota</taxon>
        <taxon>Gammaproteobacteria</taxon>
        <taxon>Thiotrichales</taxon>
        <taxon>Thiotrichaceae</taxon>
        <taxon>Beggiatoa</taxon>
    </lineage>
</organism>
<name>I3CEW6_9GAMM</name>
<protein>
    <recommendedName>
        <fullName evidence="2">DUF4139 domain-containing protein</fullName>
    </recommendedName>
</protein>
<dbReference type="STRING" id="395493.BegalDRAFT_1262"/>
<dbReference type="OrthoDB" id="9808067at2"/>
<evidence type="ECO:0000259" key="2">
    <source>
        <dbReference type="Pfam" id="PF13598"/>
    </source>
</evidence>
<accession>I3CEW6</accession>
<dbReference type="AlphaFoldDB" id="I3CEW6"/>
<dbReference type="PANTHER" id="PTHR38075">
    <property type="entry name" value="DUF4139 DOMAIN-CONTAINING PROTEIN"/>
    <property type="match status" value="1"/>
</dbReference>
<feature type="signal peptide" evidence="1">
    <location>
        <begin position="1"/>
        <end position="20"/>
    </location>
</feature>
<evidence type="ECO:0000313" key="4">
    <source>
        <dbReference type="Proteomes" id="UP000005744"/>
    </source>
</evidence>
<proteinExistence type="predicted"/>
<dbReference type="eggNOG" id="COG5316">
    <property type="taxonomic scope" value="Bacteria"/>
</dbReference>
<dbReference type="RefSeq" id="WP_002684844.1">
    <property type="nucleotide sequence ID" value="NZ_JH600070.1"/>
</dbReference>
<feature type="chain" id="PRO_5003669151" description="DUF4139 domain-containing protein" evidence="1">
    <location>
        <begin position="21"/>
        <end position="453"/>
    </location>
</feature>
<evidence type="ECO:0000313" key="3">
    <source>
        <dbReference type="EMBL" id="EIJ42159.1"/>
    </source>
</evidence>
<dbReference type="Pfam" id="PF13598">
    <property type="entry name" value="DUF4139"/>
    <property type="match status" value="1"/>
</dbReference>
<dbReference type="HOGENOM" id="CLU_603651_0_0_6"/>
<evidence type="ECO:0000256" key="1">
    <source>
        <dbReference type="SAM" id="SignalP"/>
    </source>
</evidence>
<dbReference type="InterPro" id="IPR037291">
    <property type="entry name" value="DUF4139"/>
</dbReference>
<sequence>MRKALCTAIVTALLSVNAQAKIDLVTLPNRDKTQLTIYNNEDLTLVREQRTLTLRQGVNKLEFSWANTLIDPTSVYLDAPQHQGKVRLLEVSYPPNVSGSAVWTIESLIAGEVPVEISFFTSGIAWRAFYMATLAPDEKTMRLENYVRVDNQSGEDYANAQTRVIVGQINLQEAVAELARRNPPYGSPYPLSPPAPAPMLAAGNAMMQDEVAPVRKATRSAMVAAEMVAPKEIIKEGLSEYFLYTIEGTETINTGWGKRLLSLDVADIPVKPLYRYDEHRYGTNTQSFLFFKNDTAHKLGDVPLPDGQFIVYQQLVEQQQLSYVGATTSQYIPVNQEVELNLGAAREVKVEPVLMEYHTANYMFDRKGNVSGYDQLQTWQIKLQNNRTLPVDIEIFRHVEHAYWTIENPADIASSYEKFDVDTFKYRLTLPANTEKVLTYTLSLREGERRQVR</sequence>
<reference evidence="3 4" key="1">
    <citation type="submission" date="2011-11" db="EMBL/GenBank/DDBJ databases">
        <title>Improved High-Quality Draft sequence of Beggiatoa alba B18lD.</title>
        <authorList>
            <consortium name="US DOE Joint Genome Institute"/>
            <person name="Lucas S."/>
            <person name="Han J."/>
            <person name="Lapidus A."/>
            <person name="Cheng J.-F."/>
            <person name="Goodwin L."/>
            <person name="Pitluck S."/>
            <person name="Peters L."/>
            <person name="Mikhailova N."/>
            <person name="Held B."/>
            <person name="Detter J.C."/>
            <person name="Han C."/>
            <person name="Tapia R."/>
            <person name="Land M."/>
            <person name="Hauser L."/>
            <person name="Kyrpides N."/>
            <person name="Ivanova N."/>
            <person name="Pagani I."/>
            <person name="Samuel K."/>
            <person name="Teske A."/>
            <person name="Mueller J."/>
            <person name="Woyke T."/>
        </authorList>
    </citation>
    <scope>NUCLEOTIDE SEQUENCE [LARGE SCALE GENOMIC DNA]</scope>
    <source>
        <strain evidence="3 4">B18LD</strain>
    </source>
</reference>
<feature type="domain" description="DUF4139" evidence="2">
    <location>
        <begin position="115"/>
        <end position="443"/>
    </location>
</feature>
<dbReference type="EMBL" id="JH600070">
    <property type="protein sequence ID" value="EIJ42159.1"/>
    <property type="molecule type" value="Genomic_DNA"/>
</dbReference>
<keyword evidence="4" id="KW-1185">Reference proteome</keyword>
<dbReference type="PANTHER" id="PTHR38075:SF1">
    <property type="entry name" value="DUF4139 DOMAIN-CONTAINING PROTEIN"/>
    <property type="match status" value="1"/>
</dbReference>
<gene>
    <name evidence="3" type="ORF">BegalDRAFT_1262</name>
</gene>
<dbReference type="Proteomes" id="UP000005744">
    <property type="component" value="Unassembled WGS sequence"/>
</dbReference>
<keyword evidence="1" id="KW-0732">Signal</keyword>